<feature type="transmembrane region" description="Helical" evidence="1">
    <location>
        <begin position="121"/>
        <end position="148"/>
    </location>
</feature>
<keyword evidence="1" id="KW-1133">Transmembrane helix</keyword>
<dbReference type="AlphaFoldDB" id="A0D0X4"/>
<dbReference type="Proteomes" id="UP000000600">
    <property type="component" value="Unassembled WGS sequence"/>
</dbReference>
<feature type="transmembrane region" description="Helical" evidence="1">
    <location>
        <begin position="55"/>
        <end position="76"/>
    </location>
</feature>
<dbReference type="EMBL" id="CT868241">
    <property type="protein sequence ID" value="CAK76691.1"/>
    <property type="molecule type" value="Genomic_DNA"/>
</dbReference>
<dbReference type="InParanoid" id="A0D0X4"/>
<gene>
    <name evidence="2" type="ORF">GSPATT00012243001</name>
</gene>
<name>A0D0X4_PARTE</name>
<keyword evidence="1" id="KW-0812">Transmembrane</keyword>
<keyword evidence="3" id="KW-1185">Reference proteome</keyword>
<dbReference type="GeneID" id="5029872"/>
<proteinExistence type="predicted"/>
<dbReference type="RefSeq" id="XP_001444088.1">
    <property type="nucleotide sequence ID" value="XM_001444051.1"/>
</dbReference>
<dbReference type="HOGENOM" id="CLU_919685_0_0_1"/>
<organism evidence="2 3">
    <name type="scientific">Paramecium tetraurelia</name>
    <dbReference type="NCBI Taxonomy" id="5888"/>
    <lineage>
        <taxon>Eukaryota</taxon>
        <taxon>Sar</taxon>
        <taxon>Alveolata</taxon>
        <taxon>Ciliophora</taxon>
        <taxon>Intramacronucleata</taxon>
        <taxon>Oligohymenophorea</taxon>
        <taxon>Peniculida</taxon>
        <taxon>Parameciidae</taxon>
        <taxon>Paramecium</taxon>
    </lineage>
</organism>
<keyword evidence="1" id="KW-0472">Membrane</keyword>
<feature type="transmembrane region" description="Helical" evidence="1">
    <location>
        <begin position="20"/>
        <end position="43"/>
    </location>
</feature>
<feature type="transmembrane region" description="Helical" evidence="1">
    <location>
        <begin position="82"/>
        <end position="100"/>
    </location>
</feature>
<evidence type="ECO:0000313" key="3">
    <source>
        <dbReference type="Proteomes" id="UP000000600"/>
    </source>
</evidence>
<evidence type="ECO:0000256" key="1">
    <source>
        <dbReference type="SAM" id="Phobius"/>
    </source>
</evidence>
<reference evidence="2 3" key="1">
    <citation type="journal article" date="2006" name="Nature">
        <title>Global trends of whole-genome duplications revealed by the ciliate Paramecium tetraurelia.</title>
        <authorList>
            <consortium name="Genoscope"/>
            <person name="Aury J.-M."/>
            <person name="Jaillon O."/>
            <person name="Duret L."/>
            <person name="Noel B."/>
            <person name="Jubin C."/>
            <person name="Porcel B.M."/>
            <person name="Segurens B."/>
            <person name="Daubin V."/>
            <person name="Anthouard V."/>
            <person name="Aiach N."/>
            <person name="Arnaiz O."/>
            <person name="Billaut A."/>
            <person name="Beisson J."/>
            <person name="Blanc I."/>
            <person name="Bouhouche K."/>
            <person name="Camara F."/>
            <person name="Duharcourt S."/>
            <person name="Guigo R."/>
            <person name="Gogendeau D."/>
            <person name="Katinka M."/>
            <person name="Keller A.-M."/>
            <person name="Kissmehl R."/>
            <person name="Klotz C."/>
            <person name="Koll F."/>
            <person name="Le Moue A."/>
            <person name="Lepere C."/>
            <person name="Malinsky S."/>
            <person name="Nowacki M."/>
            <person name="Nowak J.K."/>
            <person name="Plattner H."/>
            <person name="Poulain J."/>
            <person name="Ruiz F."/>
            <person name="Serrano V."/>
            <person name="Zagulski M."/>
            <person name="Dessen P."/>
            <person name="Betermier M."/>
            <person name="Weissenbach J."/>
            <person name="Scarpelli C."/>
            <person name="Schachter V."/>
            <person name="Sperling L."/>
            <person name="Meyer E."/>
            <person name="Cohen J."/>
            <person name="Wincker P."/>
        </authorList>
    </citation>
    <scope>NUCLEOTIDE SEQUENCE [LARGE SCALE GENOMIC DNA]</scope>
    <source>
        <strain evidence="2 3">Stock d4-2</strain>
    </source>
</reference>
<sequence length="363" mass="42971">MHMLSNYFKLNPETYQNYILWKSTMTIVSLYQCFDILITIVQALNYQIEGQKLIFVYRILIQVLLMIAFHIAMSKLKRETTLLINTITMLKYFSLIILWFETDYDRIYTSEYDQRSQAFEIYGIMILFLIAIESQLCRTLVILFSLFYSLFRFPAFTNTIEVMGSTRIIFGHVVIQSLLLYHLYQTRNSNDALLTRNLSPLLTQRAAQINTQREMTEPQNKKNNIADIANDEFENLNNLKHLEEQYELLLINFQCGIYIFENAQQPIRIINSFMSHIVLINDQLNPELTQLELYDFGLLSEESCTILPSFHRSKDISNFIKFTQTLEYQYINAFELRTSNLTTFSLRKRKRYNSFVGRCKCKP</sequence>
<accession>A0D0X4</accession>
<protein>
    <submittedName>
        <fullName evidence="2">Uncharacterized protein</fullName>
    </submittedName>
</protein>
<dbReference type="KEGG" id="ptm:GSPATT00012243001"/>
<evidence type="ECO:0000313" key="2">
    <source>
        <dbReference type="EMBL" id="CAK76691.1"/>
    </source>
</evidence>